<gene>
    <name evidence="2" type="ORF">S01H1_23966</name>
</gene>
<keyword evidence="1" id="KW-0472">Membrane</keyword>
<dbReference type="InterPro" id="IPR046739">
    <property type="entry name" value="DUF6789"/>
</dbReference>
<feature type="transmembrane region" description="Helical" evidence="1">
    <location>
        <begin position="82"/>
        <end position="100"/>
    </location>
</feature>
<sequence length="101" mass="11073">GNLRINRKNSKIFLLPFVYNFSAVLEKLIIKNGGNKMDLIGAIIAGLAGTVVFSMLIMLGPMMGMPKMEIWAMLGSMFNPEGNLTLGWILHLMMGAIFGII</sequence>
<reference evidence="2" key="1">
    <citation type="journal article" date="2014" name="Front. Microbiol.">
        <title>High frequency of phylogenetically diverse reductive dehalogenase-homologous genes in deep subseafloor sedimentary metagenomes.</title>
        <authorList>
            <person name="Kawai M."/>
            <person name="Futagami T."/>
            <person name="Toyoda A."/>
            <person name="Takaki Y."/>
            <person name="Nishi S."/>
            <person name="Hori S."/>
            <person name="Arai W."/>
            <person name="Tsubouchi T."/>
            <person name="Morono Y."/>
            <person name="Uchiyama I."/>
            <person name="Ito T."/>
            <person name="Fujiyama A."/>
            <person name="Inagaki F."/>
            <person name="Takami H."/>
        </authorList>
    </citation>
    <scope>NUCLEOTIDE SEQUENCE</scope>
    <source>
        <strain evidence="2">Expedition CK06-06</strain>
    </source>
</reference>
<dbReference type="AlphaFoldDB" id="X0TQC3"/>
<protein>
    <submittedName>
        <fullName evidence="2">Uncharacterized protein</fullName>
    </submittedName>
</protein>
<evidence type="ECO:0000313" key="2">
    <source>
        <dbReference type="EMBL" id="GAF89426.1"/>
    </source>
</evidence>
<feature type="non-terminal residue" evidence="2">
    <location>
        <position position="1"/>
    </location>
</feature>
<dbReference type="Pfam" id="PF20587">
    <property type="entry name" value="DUF6789"/>
    <property type="match status" value="1"/>
</dbReference>
<proteinExistence type="predicted"/>
<feature type="transmembrane region" description="Helical" evidence="1">
    <location>
        <begin position="42"/>
        <end position="61"/>
    </location>
</feature>
<evidence type="ECO:0000256" key="1">
    <source>
        <dbReference type="SAM" id="Phobius"/>
    </source>
</evidence>
<keyword evidence="1" id="KW-0812">Transmembrane</keyword>
<organism evidence="2">
    <name type="scientific">marine sediment metagenome</name>
    <dbReference type="NCBI Taxonomy" id="412755"/>
    <lineage>
        <taxon>unclassified sequences</taxon>
        <taxon>metagenomes</taxon>
        <taxon>ecological metagenomes</taxon>
    </lineage>
</organism>
<feature type="non-terminal residue" evidence="2">
    <location>
        <position position="101"/>
    </location>
</feature>
<name>X0TQC3_9ZZZZ</name>
<keyword evidence="1" id="KW-1133">Transmembrane helix</keyword>
<comment type="caution">
    <text evidence="2">The sequence shown here is derived from an EMBL/GenBank/DDBJ whole genome shotgun (WGS) entry which is preliminary data.</text>
</comment>
<accession>X0TQC3</accession>
<dbReference type="EMBL" id="BARS01014042">
    <property type="protein sequence ID" value="GAF89426.1"/>
    <property type="molecule type" value="Genomic_DNA"/>
</dbReference>